<evidence type="ECO:0000256" key="2">
    <source>
        <dbReference type="ARBA" id="ARBA00023015"/>
    </source>
</evidence>
<feature type="region of interest" description="Disordered" evidence="6">
    <location>
        <begin position="688"/>
        <end position="752"/>
    </location>
</feature>
<keyword evidence="4" id="KW-0804">Transcription</keyword>
<dbReference type="GO" id="GO:0005634">
    <property type="term" value="C:nucleus"/>
    <property type="evidence" value="ECO:0007669"/>
    <property type="project" value="UniProtKB-SubCell"/>
</dbReference>
<feature type="domain" description="MBD" evidence="7">
    <location>
        <begin position="76"/>
        <end position="147"/>
    </location>
</feature>
<dbReference type="PANTHER" id="PTHR34067">
    <property type="entry name" value="OS04G0193200 PROTEIN"/>
    <property type="match status" value="1"/>
</dbReference>
<dbReference type="GO" id="GO:0003677">
    <property type="term" value="F:DNA binding"/>
    <property type="evidence" value="ECO:0007669"/>
    <property type="project" value="UniProtKB-KW"/>
</dbReference>
<evidence type="ECO:0000256" key="1">
    <source>
        <dbReference type="ARBA" id="ARBA00004123"/>
    </source>
</evidence>
<feature type="compositionally biased region" description="Basic and acidic residues" evidence="6">
    <location>
        <begin position="157"/>
        <end position="172"/>
    </location>
</feature>
<feature type="compositionally biased region" description="Polar residues" evidence="6">
    <location>
        <begin position="236"/>
        <end position="249"/>
    </location>
</feature>
<dbReference type="AlphaFoldDB" id="A0AAW1KEI0"/>
<keyword evidence="5" id="KW-0539">Nucleus</keyword>
<comment type="caution">
    <text evidence="8">The sequence shown here is derived from an EMBL/GenBank/DDBJ whole genome shotgun (WGS) entry which is preliminary data.</text>
</comment>
<feature type="compositionally biased region" description="Polar residues" evidence="6">
    <location>
        <begin position="349"/>
        <end position="363"/>
    </location>
</feature>
<feature type="region of interest" description="Disordered" evidence="6">
    <location>
        <begin position="457"/>
        <end position="591"/>
    </location>
</feature>
<reference evidence="8" key="1">
    <citation type="submission" date="2024-03" db="EMBL/GenBank/DDBJ databases">
        <title>WGS assembly of Saponaria officinalis var. Norfolk2.</title>
        <authorList>
            <person name="Jenkins J."/>
            <person name="Shu S."/>
            <person name="Grimwood J."/>
            <person name="Barry K."/>
            <person name="Goodstein D."/>
            <person name="Schmutz J."/>
            <person name="Leebens-Mack J."/>
            <person name="Osbourn A."/>
        </authorList>
    </citation>
    <scope>NUCLEOTIDE SEQUENCE [LARGE SCALE GENOMIC DNA]</scope>
    <source>
        <strain evidence="8">JIC</strain>
    </source>
</reference>
<evidence type="ECO:0000256" key="3">
    <source>
        <dbReference type="ARBA" id="ARBA00023125"/>
    </source>
</evidence>
<feature type="region of interest" description="Disordered" evidence="6">
    <location>
        <begin position="607"/>
        <end position="634"/>
    </location>
</feature>
<organism evidence="8 9">
    <name type="scientific">Saponaria officinalis</name>
    <name type="common">Common soapwort</name>
    <name type="synonym">Lychnis saponaria</name>
    <dbReference type="NCBI Taxonomy" id="3572"/>
    <lineage>
        <taxon>Eukaryota</taxon>
        <taxon>Viridiplantae</taxon>
        <taxon>Streptophyta</taxon>
        <taxon>Embryophyta</taxon>
        <taxon>Tracheophyta</taxon>
        <taxon>Spermatophyta</taxon>
        <taxon>Magnoliopsida</taxon>
        <taxon>eudicotyledons</taxon>
        <taxon>Gunneridae</taxon>
        <taxon>Pentapetalae</taxon>
        <taxon>Caryophyllales</taxon>
        <taxon>Caryophyllaceae</taxon>
        <taxon>Caryophylleae</taxon>
        <taxon>Saponaria</taxon>
    </lineage>
</organism>
<sequence>MVSKNQPNWLPSDWKLQIKLKSSRKFKCYVHTKTNQKFYSRLAVLRYLKKGSVANDHSDATRKHAAMISQEQEVQLGVADDSLKGLPAGWTVEEKIRQSGTRKGTPYKCFTDPTSGIKFYSKPEVYRHLQLQSTQNRAGVSGREERRATRHSSSNRPVDKSRALEFDVEPRVSTRSSKAIASARLSSGKEELNMSENSKITASDRLSSGKKEPNVSQNSNTTSSRRLSSRKKEPNASENSKTMVTTRQSSGKKESNVSQNQKTNPHRKPSPERKEPNVSQNPKTTGTTPSRRLSSGEQKPNVSQNPKTTETTPSRRLSSGEQKPNVSQNPKTAETTPSRRLSSGEKKPNVSQNPKTTETTPSRRLSLGKKKVVVENTVDKDLPSGWIKEMRKRFRGTKAVRTDPFYFHPGSGIVFRSKREVLCYLDTGEISRHAYWRRNNVDREELATEKISPTPLVKSVSTTNSKKRKEIFAGEETSKGSPSSMSEEAAVKRITRSSSRVTPASVGEVKPDQSSLSPEVQDDNGKSRNLTPLAMELPSTPAMNISTAEKTVAVPLKSCSNKKAETTKRKSKDKNLLSSTSRSSKRLAGIDAQPVFHSIPIEHALRATSKKSVGAKPVPSVADTPKPSDTNTENAPVFEQAEQSALDVPTAIVLETEEPQKNSDSLMQNAPPVFSETEAVFSETEVVDVPPMNTEQPPEKSTDHPIPNGKPDALTGSEIEMSMPGCPVVPEEEPSSIARKTEQSGSEFSFPPPLWSDPCLEFAYKTLTGAIPLDDNLAIEDYIQYQLHTSKQSNDFQSLPDIDMGSFPQNDETKMAPPLPEVMKLPNGNGLAPDNPSR</sequence>
<proteinExistence type="predicted"/>
<feature type="region of interest" description="Disordered" evidence="6">
    <location>
        <begin position="132"/>
        <end position="369"/>
    </location>
</feature>
<feature type="domain" description="MBD" evidence="7">
    <location>
        <begin position="372"/>
        <end position="448"/>
    </location>
</feature>
<evidence type="ECO:0000259" key="7">
    <source>
        <dbReference type="PROSITE" id="PS50982"/>
    </source>
</evidence>
<dbReference type="PANTHER" id="PTHR34067:SF20">
    <property type="entry name" value="OS08G0206700 PROTEIN"/>
    <property type="match status" value="1"/>
</dbReference>
<dbReference type="Proteomes" id="UP001443914">
    <property type="component" value="Unassembled WGS sequence"/>
</dbReference>
<keyword evidence="9" id="KW-1185">Reference proteome</keyword>
<evidence type="ECO:0000256" key="4">
    <source>
        <dbReference type="ARBA" id="ARBA00023163"/>
    </source>
</evidence>
<keyword evidence="2" id="KW-0805">Transcription regulation</keyword>
<feature type="compositionally biased region" description="Polar residues" evidence="6">
    <location>
        <begin position="277"/>
        <end position="341"/>
    </location>
</feature>
<dbReference type="InterPro" id="IPR001739">
    <property type="entry name" value="Methyl_CpG_DNA-bd"/>
</dbReference>
<accession>A0AAW1KEI0</accession>
<dbReference type="Pfam" id="PF01429">
    <property type="entry name" value="MBD"/>
    <property type="match status" value="1"/>
</dbReference>
<feature type="compositionally biased region" description="Low complexity" evidence="6">
    <location>
        <begin position="216"/>
        <end position="226"/>
    </location>
</feature>
<evidence type="ECO:0000256" key="6">
    <source>
        <dbReference type="SAM" id="MobiDB-lite"/>
    </source>
</evidence>
<dbReference type="SUPFAM" id="SSF54171">
    <property type="entry name" value="DNA-binding domain"/>
    <property type="match status" value="2"/>
</dbReference>
<dbReference type="Gene3D" id="3.30.890.10">
    <property type="entry name" value="Methyl-cpg-binding Protein 2, Chain A"/>
    <property type="match status" value="3"/>
</dbReference>
<dbReference type="InterPro" id="IPR016177">
    <property type="entry name" value="DNA-bd_dom_sf"/>
</dbReference>
<protein>
    <recommendedName>
        <fullName evidence="7">MBD domain-containing protein</fullName>
    </recommendedName>
</protein>
<comment type="subcellular location">
    <subcellularLocation>
        <location evidence="1">Nucleus</location>
    </subcellularLocation>
</comment>
<evidence type="ECO:0000313" key="8">
    <source>
        <dbReference type="EMBL" id="KAK9716532.1"/>
    </source>
</evidence>
<dbReference type="EMBL" id="JBDFQZ010000006">
    <property type="protein sequence ID" value="KAK9716532.1"/>
    <property type="molecule type" value="Genomic_DNA"/>
</dbReference>
<dbReference type="PROSITE" id="PS50982">
    <property type="entry name" value="MBD"/>
    <property type="match status" value="2"/>
</dbReference>
<feature type="region of interest" description="Disordered" evidence="6">
    <location>
        <begin position="794"/>
        <end position="838"/>
    </location>
</feature>
<keyword evidence="3" id="KW-0238">DNA-binding</keyword>
<evidence type="ECO:0000313" key="9">
    <source>
        <dbReference type="Proteomes" id="UP001443914"/>
    </source>
</evidence>
<dbReference type="InterPro" id="IPR038945">
    <property type="entry name" value="MBD13-like"/>
</dbReference>
<gene>
    <name evidence="8" type="ORF">RND81_06G239800</name>
</gene>
<feature type="compositionally biased region" description="Polar residues" evidence="6">
    <location>
        <begin position="194"/>
        <end position="206"/>
    </location>
</feature>
<name>A0AAW1KEI0_SAPOF</name>
<evidence type="ECO:0000256" key="5">
    <source>
        <dbReference type="ARBA" id="ARBA00023242"/>
    </source>
</evidence>